<name>A0AAV5HTE6_9ROSI</name>
<comment type="caution">
    <text evidence="2">The sequence shown here is derived from an EMBL/GenBank/DDBJ whole genome shotgun (WGS) entry which is preliminary data.</text>
</comment>
<dbReference type="Proteomes" id="UP001054252">
    <property type="component" value="Unassembled WGS sequence"/>
</dbReference>
<organism evidence="2 3">
    <name type="scientific">Rubroshorea leprosula</name>
    <dbReference type="NCBI Taxonomy" id="152421"/>
    <lineage>
        <taxon>Eukaryota</taxon>
        <taxon>Viridiplantae</taxon>
        <taxon>Streptophyta</taxon>
        <taxon>Embryophyta</taxon>
        <taxon>Tracheophyta</taxon>
        <taxon>Spermatophyta</taxon>
        <taxon>Magnoliopsida</taxon>
        <taxon>eudicotyledons</taxon>
        <taxon>Gunneridae</taxon>
        <taxon>Pentapetalae</taxon>
        <taxon>rosids</taxon>
        <taxon>malvids</taxon>
        <taxon>Malvales</taxon>
        <taxon>Dipterocarpaceae</taxon>
        <taxon>Rubroshorea</taxon>
    </lineage>
</organism>
<evidence type="ECO:0000313" key="3">
    <source>
        <dbReference type="Proteomes" id="UP001054252"/>
    </source>
</evidence>
<keyword evidence="3" id="KW-1185">Reference proteome</keyword>
<gene>
    <name evidence="2" type="ORF">SLEP1_g3209</name>
</gene>
<accession>A0AAV5HTE6</accession>
<protein>
    <submittedName>
        <fullName evidence="2">Uncharacterized protein</fullName>
    </submittedName>
</protein>
<reference evidence="2 3" key="1">
    <citation type="journal article" date="2021" name="Commun. Biol.">
        <title>The genome of Shorea leprosula (Dipterocarpaceae) highlights the ecological relevance of drought in aseasonal tropical rainforests.</title>
        <authorList>
            <person name="Ng K.K.S."/>
            <person name="Kobayashi M.J."/>
            <person name="Fawcett J.A."/>
            <person name="Hatakeyama M."/>
            <person name="Paape T."/>
            <person name="Ng C.H."/>
            <person name="Ang C.C."/>
            <person name="Tnah L.H."/>
            <person name="Lee C.T."/>
            <person name="Nishiyama T."/>
            <person name="Sese J."/>
            <person name="O'Brien M.J."/>
            <person name="Copetti D."/>
            <person name="Mohd Noor M.I."/>
            <person name="Ong R.C."/>
            <person name="Putra M."/>
            <person name="Sireger I.Z."/>
            <person name="Indrioko S."/>
            <person name="Kosugi Y."/>
            <person name="Izuno A."/>
            <person name="Isagi Y."/>
            <person name="Lee S.L."/>
            <person name="Shimizu K.K."/>
        </authorList>
    </citation>
    <scope>NUCLEOTIDE SEQUENCE [LARGE SCALE GENOMIC DNA]</scope>
    <source>
        <strain evidence="2">214</strain>
    </source>
</reference>
<feature type="compositionally biased region" description="Polar residues" evidence="1">
    <location>
        <begin position="225"/>
        <end position="237"/>
    </location>
</feature>
<proteinExistence type="predicted"/>
<dbReference type="AlphaFoldDB" id="A0AAV5HTE6"/>
<dbReference type="EMBL" id="BPVZ01000003">
    <property type="protein sequence ID" value="GKU89012.1"/>
    <property type="molecule type" value="Genomic_DNA"/>
</dbReference>
<feature type="compositionally biased region" description="Basic and acidic residues" evidence="1">
    <location>
        <begin position="201"/>
        <end position="213"/>
    </location>
</feature>
<feature type="region of interest" description="Disordered" evidence="1">
    <location>
        <begin position="141"/>
        <end position="175"/>
    </location>
</feature>
<dbReference type="PANTHER" id="PTHR38221">
    <property type="entry name" value="BNAA04G14260D PROTEIN"/>
    <property type="match status" value="1"/>
</dbReference>
<dbReference type="PANTHER" id="PTHR38221:SF1">
    <property type="entry name" value="OVULE PROTEIN"/>
    <property type="match status" value="1"/>
</dbReference>
<evidence type="ECO:0000256" key="1">
    <source>
        <dbReference type="SAM" id="MobiDB-lite"/>
    </source>
</evidence>
<evidence type="ECO:0000313" key="2">
    <source>
        <dbReference type="EMBL" id="GKU89012.1"/>
    </source>
</evidence>
<feature type="region of interest" description="Disordered" evidence="1">
    <location>
        <begin position="201"/>
        <end position="237"/>
    </location>
</feature>
<sequence length="579" mass="63429">MEDDDPFGSIAELCQVSSSQESLLRRCRFFYQAKASACSSDEEGDYNDPAYIPVDSTGITMVSPPESADNENMHLEDLFHTPPEGSLSADHGEDHRTIDGGRYAEGDTVPVDTNCVDDIMAVDLGRDTDLVFSEVEVEPTQRMDIHSDQNVAFQSEPDEARVSKSKFSPAEQSLGESPFKRLKISSFESSDLGLATVQEKPEEEFLKSSEKLKSVSVSPSPIDLSGTSGKNTDSSETLELPLSSCEVGEGIHNSREELLKSSEISKSKSVSLGLSLRVRPGNVADEIRDSSGTLELDNPQNHVSNCETGEDIYTSREELLKSSNVSKSKSVSTVRSGNARIEDSFVTLELQNQQNHLLHSEAGEFNHAKRGVEFSTEVIDSEIEDRNIESCIKGMSDGEKMNMEDIDKFRYTGANYSKLCEMEGRAKGKRVLPSRIYATVGAAASSKTAPQGAAVTTSLNTTWEDTAVAATSQMIVSEGTAGNVSESDVLPEKKSTNSFLLDVLKALGKDDDSCNENLKHLSLMEVLRRHGMAFTQPSKDDDMCNENLKHLSLMEVVKRRGAAFTQPSWWPKEGLEVKK</sequence>